<evidence type="ECO:0000259" key="3">
    <source>
        <dbReference type="Pfam" id="PF16344"/>
    </source>
</evidence>
<dbReference type="InterPro" id="IPR012373">
    <property type="entry name" value="Ferrdict_sens_TM"/>
</dbReference>
<dbReference type="EMBL" id="JAVDWQ010000003">
    <property type="protein sequence ID" value="MDR7209381.1"/>
    <property type="molecule type" value="Genomic_DNA"/>
</dbReference>
<reference evidence="4 5" key="1">
    <citation type="submission" date="2023-07" db="EMBL/GenBank/DDBJ databases">
        <title>Sorghum-associated microbial communities from plants grown in Nebraska, USA.</title>
        <authorList>
            <person name="Schachtman D."/>
        </authorList>
    </citation>
    <scope>NUCLEOTIDE SEQUENCE [LARGE SCALE GENOMIC DNA]</scope>
    <source>
        <strain evidence="4 5">4129</strain>
    </source>
</reference>
<dbReference type="PANTHER" id="PTHR30273">
    <property type="entry name" value="PERIPLASMIC SIGNAL SENSOR AND SIGMA FACTOR ACTIVATOR FECR-RELATED"/>
    <property type="match status" value="1"/>
</dbReference>
<dbReference type="RefSeq" id="WP_310279582.1">
    <property type="nucleotide sequence ID" value="NZ_JAVDWQ010000003.1"/>
</dbReference>
<dbReference type="Pfam" id="PF04773">
    <property type="entry name" value="FecR"/>
    <property type="match status" value="1"/>
</dbReference>
<feature type="transmembrane region" description="Helical" evidence="1">
    <location>
        <begin position="99"/>
        <end position="117"/>
    </location>
</feature>
<organism evidence="4 5">
    <name type="scientific">Flavobacterium piscis</name>
    <dbReference type="NCBI Taxonomy" id="1114874"/>
    <lineage>
        <taxon>Bacteria</taxon>
        <taxon>Pseudomonadati</taxon>
        <taxon>Bacteroidota</taxon>
        <taxon>Flavobacteriia</taxon>
        <taxon>Flavobacteriales</taxon>
        <taxon>Flavobacteriaceae</taxon>
        <taxon>Flavobacterium</taxon>
    </lineage>
</organism>
<comment type="caution">
    <text evidence="4">The sequence shown here is derived from an EMBL/GenBank/DDBJ whole genome shotgun (WGS) entry which is preliminary data.</text>
</comment>
<dbReference type="InterPro" id="IPR032508">
    <property type="entry name" value="FecR_C"/>
</dbReference>
<name>A0ABU1Y7B8_9FLAO</name>
<dbReference type="Gene3D" id="2.60.120.1440">
    <property type="match status" value="1"/>
</dbReference>
<evidence type="ECO:0008006" key="6">
    <source>
        <dbReference type="Google" id="ProtNLM"/>
    </source>
</evidence>
<dbReference type="InterPro" id="IPR006860">
    <property type="entry name" value="FecR"/>
</dbReference>
<dbReference type="Pfam" id="PF16344">
    <property type="entry name" value="FecR_C"/>
    <property type="match status" value="1"/>
</dbReference>
<keyword evidence="1" id="KW-0812">Transmembrane</keyword>
<evidence type="ECO:0000313" key="4">
    <source>
        <dbReference type="EMBL" id="MDR7209381.1"/>
    </source>
</evidence>
<dbReference type="PIRSF" id="PIRSF018266">
    <property type="entry name" value="FecR"/>
    <property type="match status" value="1"/>
</dbReference>
<feature type="domain" description="Protein FecR C-terminal" evidence="3">
    <location>
        <begin position="296"/>
        <end position="365"/>
    </location>
</feature>
<keyword evidence="1" id="KW-0472">Membrane</keyword>
<protein>
    <recommendedName>
        <fullName evidence="6">FecR family protein</fullName>
    </recommendedName>
</protein>
<proteinExistence type="predicted"/>
<dbReference type="Gene3D" id="3.55.50.30">
    <property type="match status" value="1"/>
</dbReference>
<gene>
    <name evidence="4" type="ORF">J2W48_001314</name>
</gene>
<dbReference type="Proteomes" id="UP001269081">
    <property type="component" value="Unassembled WGS sequence"/>
</dbReference>
<keyword evidence="5" id="KW-1185">Reference proteome</keyword>
<dbReference type="PANTHER" id="PTHR30273:SF2">
    <property type="entry name" value="PROTEIN FECR"/>
    <property type="match status" value="1"/>
</dbReference>
<accession>A0ABU1Y7B8</accession>
<evidence type="ECO:0000313" key="5">
    <source>
        <dbReference type="Proteomes" id="UP001269081"/>
    </source>
</evidence>
<feature type="domain" description="FecR protein" evidence="2">
    <location>
        <begin position="155"/>
        <end position="239"/>
    </location>
</feature>
<sequence>MQKRNQYTEIEDFLSDISFREWIRLNIDRDNWEEWTLEDTKRARLVEEARLWILAMKVPGNSFSASAVQAALISTWNKIEQKETTISNKQTVKLWNKKWLRSVAAVLLFGILFPWSYNYLFTSNNISKEIYKELVDGNNEGLVEQINNSDKPQIITLSDGSSVLLQPQSKLSYPNSFAGTERRVYISGEGFFEISKNPEKPFFVYANEIVTRVVGTSFKISAYAAKPNIEVLVRTGKVKIKYNQKILNIDKNEEITLLPNEAIRFTRKNLKFKKITDITKDEILIHSLSNIEQISFDFADTPVSQIFKAIEQAYVVNIDFSKEKLKECYLTSSLSDQPLPEKLKIICKALGNNTSYEMSGNQIIINSDGCN</sequence>
<evidence type="ECO:0000259" key="2">
    <source>
        <dbReference type="Pfam" id="PF04773"/>
    </source>
</evidence>
<evidence type="ECO:0000256" key="1">
    <source>
        <dbReference type="SAM" id="Phobius"/>
    </source>
</evidence>
<keyword evidence="1" id="KW-1133">Transmembrane helix</keyword>